<feature type="region of interest" description="Disordered" evidence="1">
    <location>
        <begin position="1"/>
        <end position="70"/>
    </location>
</feature>
<dbReference type="Proteomes" id="UP001500839">
    <property type="component" value="Unassembled WGS sequence"/>
</dbReference>
<keyword evidence="3" id="KW-1185">Reference proteome</keyword>
<protein>
    <submittedName>
        <fullName evidence="2">DUF6474 family protein</fullName>
    </submittedName>
</protein>
<feature type="compositionally biased region" description="Basic residues" evidence="1">
    <location>
        <begin position="1"/>
        <end position="15"/>
    </location>
</feature>
<dbReference type="InterPro" id="IPR045522">
    <property type="entry name" value="DUF6474"/>
</dbReference>
<proteinExistence type="predicted"/>
<organism evidence="2 3">
    <name type="scientific">Tomitella cavernea</name>
    <dbReference type="NCBI Taxonomy" id="1387982"/>
    <lineage>
        <taxon>Bacteria</taxon>
        <taxon>Bacillati</taxon>
        <taxon>Actinomycetota</taxon>
        <taxon>Actinomycetes</taxon>
        <taxon>Mycobacteriales</taxon>
        <taxon>Tomitella</taxon>
    </lineage>
</organism>
<evidence type="ECO:0000313" key="2">
    <source>
        <dbReference type="EMBL" id="GAA4804773.1"/>
    </source>
</evidence>
<reference evidence="3" key="1">
    <citation type="journal article" date="2019" name="Int. J. Syst. Evol. Microbiol.">
        <title>The Global Catalogue of Microorganisms (GCM) 10K type strain sequencing project: providing services to taxonomists for standard genome sequencing and annotation.</title>
        <authorList>
            <consortium name="The Broad Institute Genomics Platform"/>
            <consortium name="The Broad Institute Genome Sequencing Center for Infectious Disease"/>
            <person name="Wu L."/>
            <person name="Ma J."/>
        </authorList>
    </citation>
    <scope>NUCLEOTIDE SEQUENCE [LARGE SCALE GENOMIC DNA]</scope>
    <source>
        <strain evidence="3">JCM 18542</strain>
    </source>
</reference>
<evidence type="ECO:0000313" key="3">
    <source>
        <dbReference type="Proteomes" id="UP001500839"/>
    </source>
</evidence>
<gene>
    <name evidence="2" type="ORF">GCM10023353_04250</name>
</gene>
<comment type="caution">
    <text evidence="2">The sequence shown here is derived from an EMBL/GenBank/DDBJ whole genome shotgun (WGS) entry which is preliminary data.</text>
</comment>
<accession>A0ABP9C541</accession>
<dbReference type="Pfam" id="PF20079">
    <property type="entry name" value="DUF6474"/>
    <property type="match status" value="1"/>
</dbReference>
<dbReference type="RefSeq" id="WP_200176282.1">
    <property type="nucleotide sequence ID" value="NZ_BAABKQ010000001.1"/>
</dbReference>
<evidence type="ECO:0000256" key="1">
    <source>
        <dbReference type="SAM" id="MobiDB-lite"/>
    </source>
</evidence>
<dbReference type="EMBL" id="BAABKQ010000001">
    <property type="protein sequence ID" value="GAA4804773.1"/>
    <property type="molecule type" value="Genomic_DNA"/>
</dbReference>
<name>A0ABP9C541_9ACTN</name>
<feature type="compositionally biased region" description="Basic and acidic residues" evidence="1">
    <location>
        <begin position="57"/>
        <end position="70"/>
    </location>
</feature>
<sequence length="226" mass="24347">MGLLKKNRTSRRSRRKAEAAALKHKAGLEAKLGAKNGRKRDRAALKLERKRAKSRHKENEADRKATAAEHKNRLKIAEAEKAKAEAGRLDAKSVGRYLGVARVLAPVVVPLAYRGATAMRTLLDQRRADKLGVSVDELGSFSGSGAKLGARVTGAGRTLDQLVERNARDAETAEFAKAMRARLADLGAAVDAAETMPGERRRSAHSAIADELDAIDADILARLGVK</sequence>